<dbReference type="Proteomes" id="UP000149121">
    <property type="component" value="Segment"/>
</dbReference>
<dbReference type="KEGG" id="vg:30902617"/>
<protein>
    <submittedName>
        <fullName evidence="1">Uncharacterized protein</fullName>
    </submittedName>
</protein>
<reference evidence="1 2" key="1">
    <citation type="journal article" date="2016" name="J. Virol.">
        <title>Concurrence of Iridovirus, Polyomavirus, and a Unique Member of a New Group of Fish Papillomaviruses in Lymphocystis Disease-Affected Gilthead Sea Bream.</title>
        <authorList>
            <person name="Lopez-Bueno A."/>
            <person name="Mavian C."/>
            <person name="Labella A.M."/>
            <person name="Castro D."/>
            <person name="Borrego J.J."/>
            <person name="Alcami A."/>
            <person name="Alejo A."/>
        </authorList>
    </citation>
    <scope>NUCLEOTIDE SEQUENCE [LARGE SCALE GENOMIC DNA]</scope>
    <source>
        <strain evidence="1">SA9</strain>
    </source>
</reference>
<organism evidence="1 2">
    <name type="scientific">Lymphocystis disease virus 3</name>
    <dbReference type="NCBI Taxonomy" id="2560566"/>
    <lineage>
        <taxon>Viruses</taxon>
        <taxon>Varidnaviria</taxon>
        <taxon>Bamfordvirae</taxon>
        <taxon>Nucleocytoviricota</taxon>
        <taxon>Megaviricetes</taxon>
        <taxon>Pimascovirales</taxon>
        <taxon>Pimascovirales incertae sedis</taxon>
        <taxon>Iridoviridae</taxon>
        <taxon>Alphairidovirinae</taxon>
        <taxon>Lymphocystivirus</taxon>
        <taxon>Lymphocystivirus sparus1</taxon>
    </lineage>
</organism>
<keyword evidence="2" id="KW-1185">Reference proteome</keyword>
<gene>
    <name evidence="1" type="ORF">LCDVSa041L</name>
</gene>
<dbReference type="OrthoDB" id="38294at10239"/>
<sequence>MFKKIKIFKNVSNFYKYERYILIFLVTKSLTEEEFNYLDDLTVCNNVYLFHFKNFKWIYLNNF</sequence>
<name>A0A1B2RVV6_9VIRU</name>
<evidence type="ECO:0000313" key="2">
    <source>
        <dbReference type="Proteomes" id="UP000149121"/>
    </source>
</evidence>
<accession>A0A1B2RVV6</accession>
<dbReference type="EMBL" id="KX643370">
    <property type="protein sequence ID" value="AOC55125.1"/>
    <property type="molecule type" value="Genomic_DNA"/>
</dbReference>
<proteinExistence type="predicted"/>
<evidence type="ECO:0000313" key="1">
    <source>
        <dbReference type="EMBL" id="AOC55125.1"/>
    </source>
</evidence>